<comment type="caution">
    <text evidence="1">The sequence shown here is derived from an EMBL/GenBank/DDBJ whole genome shotgun (WGS) entry which is preliminary data.</text>
</comment>
<evidence type="ECO:0000313" key="1">
    <source>
        <dbReference type="EMBL" id="GAF95755.1"/>
    </source>
</evidence>
<protein>
    <submittedName>
        <fullName evidence="1">Uncharacterized protein</fullName>
    </submittedName>
</protein>
<sequence length="38" mass="3916">ITKGSDIGRAGATVTAQHSSFAIECQGLHDLLDCPSDT</sequence>
<gene>
    <name evidence="1" type="ORF">S01H1_24525</name>
</gene>
<feature type="non-terminal residue" evidence="1">
    <location>
        <position position="38"/>
    </location>
</feature>
<proteinExistence type="predicted"/>
<dbReference type="AlphaFoldDB" id="X0V526"/>
<dbReference type="EMBL" id="BARS01014667">
    <property type="protein sequence ID" value="GAF95755.1"/>
    <property type="molecule type" value="Genomic_DNA"/>
</dbReference>
<reference evidence="1" key="1">
    <citation type="journal article" date="2014" name="Front. Microbiol.">
        <title>High frequency of phylogenetically diverse reductive dehalogenase-homologous genes in deep subseafloor sedimentary metagenomes.</title>
        <authorList>
            <person name="Kawai M."/>
            <person name="Futagami T."/>
            <person name="Toyoda A."/>
            <person name="Takaki Y."/>
            <person name="Nishi S."/>
            <person name="Hori S."/>
            <person name="Arai W."/>
            <person name="Tsubouchi T."/>
            <person name="Morono Y."/>
            <person name="Uchiyama I."/>
            <person name="Ito T."/>
            <person name="Fujiyama A."/>
            <person name="Inagaki F."/>
            <person name="Takami H."/>
        </authorList>
    </citation>
    <scope>NUCLEOTIDE SEQUENCE</scope>
    <source>
        <strain evidence="1">Expedition CK06-06</strain>
    </source>
</reference>
<accession>X0V526</accession>
<name>X0V526_9ZZZZ</name>
<feature type="non-terminal residue" evidence="1">
    <location>
        <position position="1"/>
    </location>
</feature>
<organism evidence="1">
    <name type="scientific">marine sediment metagenome</name>
    <dbReference type="NCBI Taxonomy" id="412755"/>
    <lineage>
        <taxon>unclassified sequences</taxon>
        <taxon>metagenomes</taxon>
        <taxon>ecological metagenomes</taxon>
    </lineage>
</organism>